<accession>A0A6J5LNG1</accession>
<organism evidence="1">
    <name type="scientific">uncultured Caudovirales phage</name>
    <dbReference type="NCBI Taxonomy" id="2100421"/>
    <lineage>
        <taxon>Viruses</taxon>
        <taxon>Duplodnaviria</taxon>
        <taxon>Heunggongvirae</taxon>
        <taxon>Uroviricota</taxon>
        <taxon>Caudoviricetes</taxon>
        <taxon>Peduoviridae</taxon>
        <taxon>Maltschvirus</taxon>
        <taxon>Maltschvirus maltsch</taxon>
    </lineage>
</organism>
<sequence length="94" mass="10714">MTDEQINQAIAKACGIVGKSGEIYKTSEGWVVDCPQFCTDLNAMHEAEKTMDEEQWHDYVEHVGGRWEQAMHATARQRAEAFLRTLGKWEEVQG</sequence>
<reference evidence="1" key="1">
    <citation type="submission" date="2020-04" db="EMBL/GenBank/DDBJ databases">
        <authorList>
            <person name="Chiriac C."/>
            <person name="Salcher M."/>
            <person name="Ghai R."/>
            <person name="Kavagutti S V."/>
        </authorList>
    </citation>
    <scope>NUCLEOTIDE SEQUENCE</scope>
</reference>
<dbReference type="EMBL" id="LR796731">
    <property type="protein sequence ID" value="CAB4162149.1"/>
    <property type="molecule type" value="Genomic_DNA"/>
</dbReference>
<protein>
    <submittedName>
        <fullName evidence="1">Uncharacterized protein</fullName>
    </submittedName>
</protein>
<dbReference type="EMBL" id="LR796287">
    <property type="protein sequence ID" value="CAB4134570.1"/>
    <property type="molecule type" value="Genomic_DNA"/>
</dbReference>
<evidence type="ECO:0000313" key="1">
    <source>
        <dbReference type="EMBL" id="CAB4134570.1"/>
    </source>
</evidence>
<name>A0A6J5LNG1_9CAUD</name>
<proteinExistence type="predicted"/>
<evidence type="ECO:0000313" key="2">
    <source>
        <dbReference type="EMBL" id="CAB4162149.1"/>
    </source>
</evidence>
<gene>
    <name evidence="1" type="ORF">UFOVP279_43</name>
    <name evidence="2" type="ORF">UFOVP781_20</name>
</gene>